<dbReference type="KEGG" id="hjo:AY555_10475"/>
<accession>A0A143DGE3</accession>
<proteinExistence type="predicted"/>
<sequence length="1002" mass="111839">MLADVTRRSEEEITLIMRTGIQFVDFGLTLDARRESPGRFARVAESPVPVRLEADPVRDTTLHPRSRLPMQDHPELETSVGDSFALLSDTWLPVPFLRQQATTFVQGPANWARARLFPLEPGQDRDGYTHRLVLAFDTNVTEERLGTAYLAPTLGDVEGGVRFALAWQGEDPAWFMAQRWVSGWLEQEFSDGATPRLRLSREDIEAGIKAGLHYTHYLNIISLIGSLVRPPRIKILSNRSDDVLPSIPVDMVLDVGNSRTCGILIEDHPQQANGLKLSYTLELRDLGRAHQVYTDPFESRLEFAEASFGRVDQSVLSGRNDAFLWPTLARVGPEAARLAARRKGSEGSTGLSSPKRYLWDDERYESGWRFNDAFNRSETEPLATAAPFGNLINEEGKALFTLLPEEQIQVFVPHYSRSALMTFMLAEVLVQALVQMNSTGQRLKMSHANLPRRLRSVILTVPPSMPRPEQQIFHDALEQAVGLVWRSMGWFPGDPDTNTQEQKDACWPALPEQRIQWDEATCAQAVWLYSETVNNFGGRPEDFFHVMRKPRADDPGRRLRVATIDIGGGTTDLVVTDYTLDDGRGGNVYILPEQRFRDGFKIAGDDIVLDVIRKVILPAFEQALKDHGVVTPAVVLSRLAGNEAVPVPDQVKRQQLTLQVLYPLALQVLKRCEAYDPVVGADVQSLTVAELLADGGKSDPSVPQDLLGWFAAGVARAEGGGGLPFNFLAVRLVVDPGRLHRLFLSGGMEICKPVQALCELVYAYDCDILLLSGRPSRLPGVQALFRSLLALPPDRLVVLHGYRTGTWYPFHRNARIDDPKTTAAVGAMLCVLGQGRIPGFFFRSNVFRLYSTVRHVGLMDSNRLIKDEDIYYRDIDWDNPDYQLPEDVSFEIRGRTLLGFRQLSAPRWGASPLYLIDFNRNNRKADTALYGGGQGDATVLDVTLRPGRGRAEKLEISRISVRGGDRDGQTFSRDALKIRLFTLLTQGIGEDSYWLDTGSVVG</sequence>
<dbReference type="GeneID" id="53317575"/>
<dbReference type="Pfam" id="PF07520">
    <property type="entry name" value="SrfB"/>
    <property type="match status" value="1"/>
</dbReference>
<protein>
    <submittedName>
        <fullName evidence="1">Virulence factor SrfB</fullName>
    </submittedName>
</protein>
<keyword evidence="1" id="KW-0614">Plasmid</keyword>
<dbReference type="InterPro" id="IPR009216">
    <property type="entry name" value="Virulence_factor_SrfB"/>
</dbReference>
<name>A0A143DGE3_9PROT</name>
<dbReference type="Proteomes" id="UP000076066">
    <property type="component" value="Plasmid unnamed 2"/>
</dbReference>
<geneLocation type="plasmid" evidence="1 2">
    <name>unnamed 2</name>
</geneLocation>
<dbReference type="PIRSF" id="PIRSF034585">
    <property type="entry name" value="SrfB"/>
    <property type="match status" value="1"/>
</dbReference>
<evidence type="ECO:0000313" key="1">
    <source>
        <dbReference type="EMBL" id="AMW35795.1"/>
    </source>
</evidence>
<reference evidence="1 2" key="1">
    <citation type="submission" date="2016-02" db="EMBL/GenBank/DDBJ databases">
        <title>Complete Genome of H5569, the type strain of the newly described species Haematospirillium jordaniae.</title>
        <authorList>
            <person name="Nicholson A.C."/>
            <person name="Humrighouse B.W."/>
            <person name="Loparov V."/>
            <person name="McQuiston J.R."/>
        </authorList>
    </citation>
    <scope>NUCLEOTIDE SEQUENCE [LARGE SCALE GENOMIC DNA]</scope>
    <source>
        <strain evidence="1 2">H5569</strain>
        <plasmid evidence="2">Plasmid unnamed 2</plasmid>
    </source>
</reference>
<dbReference type="RefSeq" id="WP_066137093.1">
    <property type="nucleotide sequence ID" value="NZ_CP014527.1"/>
</dbReference>
<dbReference type="OrthoDB" id="5437169at2"/>
<evidence type="ECO:0000313" key="2">
    <source>
        <dbReference type="Proteomes" id="UP000076066"/>
    </source>
</evidence>
<keyword evidence="2" id="KW-1185">Reference proteome</keyword>
<gene>
    <name evidence="1" type="ORF">AY555_10475</name>
</gene>
<dbReference type="AlphaFoldDB" id="A0A143DGE3"/>
<dbReference type="EMBL" id="CP014527">
    <property type="protein sequence ID" value="AMW35795.1"/>
    <property type="molecule type" value="Genomic_DNA"/>
</dbReference>
<organism evidence="1 2">
    <name type="scientific">Haematospirillum jordaniae</name>
    <dbReference type="NCBI Taxonomy" id="1549855"/>
    <lineage>
        <taxon>Bacteria</taxon>
        <taxon>Pseudomonadati</taxon>
        <taxon>Pseudomonadota</taxon>
        <taxon>Alphaproteobacteria</taxon>
        <taxon>Rhodospirillales</taxon>
        <taxon>Novispirillaceae</taxon>
        <taxon>Haematospirillum</taxon>
    </lineage>
</organism>